<dbReference type="EMBL" id="JALJOQ010000039">
    <property type="protein sequence ID" value="KAK9805996.1"/>
    <property type="molecule type" value="Genomic_DNA"/>
</dbReference>
<keyword evidence="16" id="KW-0472">Membrane</keyword>
<proteinExistence type="inferred from homology"/>
<dbReference type="InterPro" id="IPR014782">
    <property type="entry name" value="Peptidase_M1_dom"/>
</dbReference>
<evidence type="ECO:0000256" key="2">
    <source>
        <dbReference type="ARBA" id="ARBA00010136"/>
    </source>
</evidence>
<dbReference type="GO" id="GO:0043171">
    <property type="term" value="P:peptide catabolic process"/>
    <property type="evidence" value="ECO:0007669"/>
    <property type="project" value="TreeGrafter"/>
</dbReference>
<keyword evidence="4" id="KW-0645">Protease</keyword>
<evidence type="ECO:0000256" key="15">
    <source>
        <dbReference type="SAM" id="MobiDB-lite"/>
    </source>
</evidence>
<keyword evidence="21" id="KW-1185">Reference proteome</keyword>
<dbReference type="InterPro" id="IPR024571">
    <property type="entry name" value="ERAP1-like_C_dom"/>
</dbReference>
<dbReference type="GO" id="GO:0070006">
    <property type="term" value="F:metalloaminopeptidase activity"/>
    <property type="evidence" value="ECO:0007669"/>
    <property type="project" value="TreeGrafter"/>
</dbReference>
<protein>
    <recommendedName>
        <fullName evidence="10">Alpha-aminoacylpeptide hydrolase</fullName>
    </recommendedName>
</protein>
<evidence type="ECO:0000256" key="3">
    <source>
        <dbReference type="ARBA" id="ARBA00022438"/>
    </source>
</evidence>
<feature type="domain" description="ERAP1-like C-terminal" evidence="18">
    <location>
        <begin position="632"/>
        <end position="992"/>
    </location>
</feature>
<feature type="binding site" evidence="12">
    <location>
        <position position="946"/>
    </location>
    <ligand>
        <name>substrate</name>
    </ligand>
</feature>
<feature type="binding site" evidence="12">
    <location>
        <begin position="344"/>
        <end position="348"/>
    </location>
    <ligand>
        <name>substrate</name>
    </ligand>
</feature>
<evidence type="ECO:0000259" key="17">
    <source>
        <dbReference type="Pfam" id="PF01433"/>
    </source>
</evidence>
<keyword evidence="5 13" id="KW-0479">Metal-binding</keyword>
<evidence type="ECO:0000256" key="9">
    <source>
        <dbReference type="ARBA" id="ARBA00023049"/>
    </source>
</evidence>
<evidence type="ECO:0000256" key="12">
    <source>
        <dbReference type="PIRSR" id="PIRSR634016-2"/>
    </source>
</evidence>
<evidence type="ECO:0000256" key="13">
    <source>
        <dbReference type="PIRSR" id="PIRSR634016-3"/>
    </source>
</evidence>
<dbReference type="Pfam" id="PF01433">
    <property type="entry name" value="Peptidase_M1"/>
    <property type="match status" value="1"/>
</dbReference>
<keyword evidence="16" id="KW-0812">Transmembrane</keyword>
<dbReference type="Pfam" id="PF11838">
    <property type="entry name" value="ERAP1_C"/>
    <property type="match status" value="1"/>
</dbReference>
<feature type="binding site" evidence="13">
    <location>
        <position position="383"/>
    </location>
    <ligand>
        <name>Zn(2+)</name>
        <dbReference type="ChEBI" id="CHEBI:29105"/>
        <note>catalytic</note>
    </ligand>
</feature>
<evidence type="ECO:0000256" key="16">
    <source>
        <dbReference type="SAM" id="Phobius"/>
    </source>
</evidence>
<dbReference type="InterPro" id="IPR001930">
    <property type="entry name" value="Peptidase_M1"/>
</dbReference>
<evidence type="ECO:0000256" key="8">
    <source>
        <dbReference type="ARBA" id="ARBA00022848"/>
    </source>
</evidence>
<dbReference type="GO" id="GO:0006508">
    <property type="term" value="P:proteolysis"/>
    <property type="evidence" value="ECO:0007669"/>
    <property type="project" value="UniProtKB-KW"/>
</dbReference>
<feature type="active site" description="Proton acceptor" evidence="11">
    <location>
        <position position="380"/>
    </location>
</feature>
<dbReference type="InterPro" id="IPR027268">
    <property type="entry name" value="Peptidase_M4/M1_CTD_sf"/>
</dbReference>
<evidence type="ECO:0000256" key="10">
    <source>
        <dbReference type="ARBA" id="ARBA00029840"/>
    </source>
</evidence>
<feature type="binding site" evidence="13">
    <location>
        <position position="402"/>
    </location>
    <ligand>
        <name>Zn(2+)</name>
        <dbReference type="ChEBI" id="CHEBI:29105"/>
        <note>catalytic</note>
    </ligand>
</feature>
<comment type="cofactor">
    <cofactor evidence="13">
        <name>Zn(2+)</name>
        <dbReference type="ChEBI" id="CHEBI:29105"/>
    </cofactor>
    <text evidence="13">Binds 1 zinc ion per subunit.</text>
</comment>
<keyword evidence="7 13" id="KW-0862">Zinc</keyword>
<feature type="domain" description="Peptidase M1 membrane alanine aminopeptidase" evidence="17">
    <location>
        <begin position="309"/>
        <end position="547"/>
    </location>
</feature>
<dbReference type="InterPro" id="IPR034016">
    <property type="entry name" value="M1_APN-typ"/>
</dbReference>
<feature type="domain" description="Aminopeptidase N-like N-terminal" evidence="19">
    <location>
        <begin position="124"/>
        <end position="266"/>
    </location>
</feature>
<evidence type="ECO:0000259" key="19">
    <source>
        <dbReference type="Pfam" id="PF17900"/>
    </source>
</evidence>
<comment type="caution">
    <text evidence="20">The sequence shown here is derived from an EMBL/GenBank/DDBJ whole genome shotgun (WGS) entry which is preliminary data.</text>
</comment>
<organism evidence="20 21">
    <name type="scientific">Symbiochloris irregularis</name>
    <dbReference type="NCBI Taxonomy" id="706552"/>
    <lineage>
        <taxon>Eukaryota</taxon>
        <taxon>Viridiplantae</taxon>
        <taxon>Chlorophyta</taxon>
        <taxon>core chlorophytes</taxon>
        <taxon>Trebouxiophyceae</taxon>
        <taxon>Trebouxiales</taxon>
        <taxon>Trebouxiaceae</taxon>
        <taxon>Symbiochloris</taxon>
    </lineage>
</organism>
<evidence type="ECO:0000256" key="14">
    <source>
        <dbReference type="PIRSR" id="PIRSR634016-4"/>
    </source>
</evidence>
<keyword evidence="8" id="KW-0256">Endoplasmic reticulum</keyword>
<feature type="transmembrane region" description="Helical" evidence="16">
    <location>
        <begin position="103"/>
        <end position="124"/>
    </location>
</feature>
<feature type="binding site" evidence="13">
    <location>
        <position position="379"/>
    </location>
    <ligand>
        <name>Zn(2+)</name>
        <dbReference type="ChEBI" id="CHEBI:29105"/>
        <note>catalytic</note>
    </ligand>
</feature>
<dbReference type="Pfam" id="PF17900">
    <property type="entry name" value="Peptidase_M1_N"/>
    <property type="match status" value="1"/>
</dbReference>
<dbReference type="GO" id="GO:0016020">
    <property type="term" value="C:membrane"/>
    <property type="evidence" value="ECO:0007669"/>
    <property type="project" value="TreeGrafter"/>
</dbReference>
<evidence type="ECO:0000256" key="7">
    <source>
        <dbReference type="ARBA" id="ARBA00022833"/>
    </source>
</evidence>
<comment type="similarity">
    <text evidence="2">Belongs to the peptidase M1 family.</text>
</comment>
<dbReference type="GO" id="GO:0008270">
    <property type="term" value="F:zinc ion binding"/>
    <property type="evidence" value="ECO:0007669"/>
    <property type="project" value="InterPro"/>
</dbReference>
<dbReference type="GO" id="GO:0005615">
    <property type="term" value="C:extracellular space"/>
    <property type="evidence" value="ECO:0007669"/>
    <property type="project" value="TreeGrafter"/>
</dbReference>
<evidence type="ECO:0000256" key="11">
    <source>
        <dbReference type="PIRSR" id="PIRSR634016-1"/>
    </source>
</evidence>
<dbReference type="Gene3D" id="1.10.390.10">
    <property type="entry name" value="Neutral Protease Domain 2"/>
    <property type="match status" value="1"/>
</dbReference>
<dbReference type="GO" id="GO:0005737">
    <property type="term" value="C:cytoplasm"/>
    <property type="evidence" value="ECO:0007669"/>
    <property type="project" value="TreeGrafter"/>
</dbReference>
<accession>A0AAW1PC32</accession>
<dbReference type="InterPro" id="IPR045357">
    <property type="entry name" value="Aminopeptidase_N-like_N"/>
</dbReference>
<dbReference type="Proteomes" id="UP001465755">
    <property type="component" value="Unassembled WGS sequence"/>
</dbReference>
<reference evidence="20 21" key="1">
    <citation type="journal article" date="2024" name="Nat. Commun.">
        <title>Phylogenomics reveals the evolutionary origins of lichenization in chlorophyte algae.</title>
        <authorList>
            <person name="Puginier C."/>
            <person name="Libourel C."/>
            <person name="Otte J."/>
            <person name="Skaloud P."/>
            <person name="Haon M."/>
            <person name="Grisel S."/>
            <person name="Petersen M."/>
            <person name="Berrin J.G."/>
            <person name="Delaux P.M."/>
            <person name="Dal Grande F."/>
            <person name="Keller J."/>
        </authorList>
    </citation>
    <scope>NUCLEOTIDE SEQUENCE [LARGE SCALE GENOMIC DNA]</scope>
    <source>
        <strain evidence="20 21">SAG 2036</strain>
    </source>
</reference>
<evidence type="ECO:0000256" key="5">
    <source>
        <dbReference type="ARBA" id="ARBA00022723"/>
    </source>
</evidence>
<evidence type="ECO:0000313" key="21">
    <source>
        <dbReference type="Proteomes" id="UP001465755"/>
    </source>
</evidence>
<dbReference type="Gene3D" id="1.25.50.20">
    <property type="match status" value="1"/>
</dbReference>
<keyword evidence="8" id="KW-0492">Microsome</keyword>
<keyword evidence="6" id="KW-0378">Hydrolase</keyword>
<dbReference type="PANTHER" id="PTHR11533:SF299">
    <property type="entry name" value="AMINOPEPTIDASE"/>
    <property type="match status" value="1"/>
</dbReference>
<dbReference type="PANTHER" id="PTHR11533">
    <property type="entry name" value="PROTEASE M1 ZINC METALLOPROTEASE"/>
    <property type="match status" value="1"/>
</dbReference>
<dbReference type="AlphaFoldDB" id="A0AAW1PC32"/>
<dbReference type="Gene3D" id="2.60.40.1730">
    <property type="entry name" value="tricorn interacting facor f3 domain"/>
    <property type="match status" value="1"/>
</dbReference>
<dbReference type="FunFam" id="1.10.390.10:FF:000006">
    <property type="entry name" value="Puromycin-sensitive aminopeptidase"/>
    <property type="match status" value="1"/>
</dbReference>
<comment type="subcellular location">
    <subcellularLocation>
        <location evidence="1">Microsome membrane</location>
        <topology evidence="1">Peripheral membrane protein</topology>
    </subcellularLocation>
</comment>
<sequence length="1015" mass="110467">MNQEGPDTPGSESHALHRKEGGGATSRFAEDASDRGAEGGGQVFDLSMDYSDDETLLDWEQYAGNRKVRCCGCDVSWLQRLLPCLPWVPPEWWYKYSRRQRKLFGLACLMASVILGTILLAAAMNITGATIRQSGQDGTVTMNPALEQATIQFQNPIKSYSDQGRVLAINFEYTLSSGLSGYYRSFPPGPSNANSMLASTQFETSAARRAFPCFDEPALKATFRLTMEAPEDQKVLFNMPEVEAVARPGGFVAHTFATTPLMSTYLVAFIVGHLEAVTTTVAGLPGTPYPVRTVSVWGTPQRARDLQTALDVAAQLLPVYELVLQVPYPLPKMDLVAIPDFAAGAMENWGLITFRETDLVASNASGVLEQRRIASVIAHEMSHMWFGDLVTCNYWNEIWLNEGFATYWEAAAVAAVRPDLGTLGTFYTDEAVRALDVDAQSQSTHALSIPSGSLQSTAATEAMFDGISYQKGGSVLRMLRAYLNRNTVPPPMLRRRRLLQAVTNDPWLLSVQAYLRARSLKTATAQQLWQTFADTTGEDVVSWMQPWTYRPGYPIVTVTLAGPTNRDVMVMQGNFTLTGVRACQGDNTSAEHGPWWIPVSYITPGSAAPMWHPFSECTHTHPMVTLPEGADWIKLNSEQLGFYRVRYPQPMWGQLASAANSTTSAIGSADLAGLLDDSFALSLVETFPIATFLNLTSTLATRANISEVSPWRTAASNLRYISKMVALQTADMSCQARLGRYVRARITQPGLIALASAQPRLLASQPANTSANATAVWAINGVVSDNYTTPLTPALVRIVRTTVVGLAQQLKDSSIAPAATSLAAAALANPTAAQVDPDIRSSVYYAYVGMGNASAWTAMQQYYNTTTDAAEKSRALRALAYASDPADVQRVLAYSLSADVKSQDTSTLISLTSSVNGVNLQAAWNFLTQRWADIVTKLGGDDQAERYMGELFSGVAGRFSTSASLTQVESVYQQHAAALQEERYLTEAKESIVANIAWLSRNAAPACAWLSARGF</sequence>
<dbReference type="InterPro" id="IPR042097">
    <property type="entry name" value="Aminopeptidase_N-like_N_sf"/>
</dbReference>
<dbReference type="InterPro" id="IPR050344">
    <property type="entry name" value="Peptidase_M1_aminopeptidases"/>
</dbReference>
<evidence type="ECO:0000313" key="20">
    <source>
        <dbReference type="EMBL" id="KAK9805996.1"/>
    </source>
</evidence>
<evidence type="ECO:0000256" key="1">
    <source>
        <dbReference type="ARBA" id="ARBA00004174"/>
    </source>
</evidence>
<keyword evidence="3" id="KW-0031">Aminopeptidase</keyword>
<feature type="region of interest" description="Disordered" evidence="15">
    <location>
        <begin position="1"/>
        <end position="37"/>
    </location>
</feature>
<dbReference type="CDD" id="cd09601">
    <property type="entry name" value="M1_APN-Q_like"/>
    <property type="match status" value="1"/>
</dbReference>
<dbReference type="SUPFAM" id="SSF63737">
    <property type="entry name" value="Leukotriene A4 hydrolase N-terminal domain"/>
    <property type="match status" value="1"/>
</dbReference>
<evidence type="ECO:0000256" key="4">
    <source>
        <dbReference type="ARBA" id="ARBA00022670"/>
    </source>
</evidence>
<evidence type="ECO:0000259" key="18">
    <source>
        <dbReference type="Pfam" id="PF11838"/>
    </source>
</evidence>
<feature type="binding site" evidence="12">
    <location>
        <position position="203"/>
    </location>
    <ligand>
        <name>substrate</name>
    </ligand>
</feature>
<gene>
    <name evidence="20" type="ORF">WJX73_002376</name>
</gene>
<dbReference type="SUPFAM" id="SSF55486">
    <property type="entry name" value="Metalloproteases ('zincins'), catalytic domain"/>
    <property type="match status" value="1"/>
</dbReference>
<feature type="compositionally biased region" description="Basic and acidic residues" evidence="15">
    <location>
        <begin position="28"/>
        <end position="37"/>
    </location>
</feature>
<keyword evidence="9" id="KW-0482">Metalloprotease</keyword>
<dbReference type="Gene3D" id="2.60.40.1910">
    <property type="match status" value="1"/>
</dbReference>
<dbReference type="GO" id="GO:0042277">
    <property type="term" value="F:peptide binding"/>
    <property type="evidence" value="ECO:0007669"/>
    <property type="project" value="TreeGrafter"/>
</dbReference>
<dbReference type="PRINTS" id="PR00756">
    <property type="entry name" value="ALADIPTASE"/>
</dbReference>
<name>A0AAW1PC32_9CHLO</name>
<keyword evidence="16" id="KW-1133">Transmembrane helix</keyword>
<feature type="site" description="Transition state stabilizer" evidence="14">
    <location>
        <position position="469"/>
    </location>
</feature>
<evidence type="ECO:0000256" key="6">
    <source>
        <dbReference type="ARBA" id="ARBA00022801"/>
    </source>
</evidence>